<dbReference type="InterPro" id="IPR001466">
    <property type="entry name" value="Beta-lactam-related"/>
</dbReference>
<proteinExistence type="predicted"/>
<organism evidence="2 3">
    <name type="scientific">Microlunatus sagamiharensis</name>
    <dbReference type="NCBI Taxonomy" id="546874"/>
    <lineage>
        <taxon>Bacteria</taxon>
        <taxon>Bacillati</taxon>
        <taxon>Actinomycetota</taxon>
        <taxon>Actinomycetes</taxon>
        <taxon>Propionibacteriales</taxon>
        <taxon>Propionibacteriaceae</taxon>
        <taxon>Microlunatus</taxon>
    </lineage>
</organism>
<evidence type="ECO:0000313" key="3">
    <source>
        <dbReference type="Proteomes" id="UP000198825"/>
    </source>
</evidence>
<gene>
    <name evidence="2" type="ORF">SAMN04488544_0801</name>
</gene>
<accession>A0A1H2LTZ3</accession>
<evidence type="ECO:0000313" key="2">
    <source>
        <dbReference type="EMBL" id="SDU84195.1"/>
    </source>
</evidence>
<dbReference type="PANTHER" id="PTHR43283:SF7">
    <property type="entry name" value="BETA-LACTAMASE-RELATED DOMAIN-CONTAINING PROTEIN"/>
    <property type="match status" value="1"/>
</dbReference>
<sequence>MRDDDLALPTAKPSEVGVDAAGVTAFLDTLAAAPDQELHSLALLRHGRVYAQGWWAPYTPDDKTLLYSLSKSFTSTALGFAVAEGRLELTDRLVDRIAPRGEVGPRTAALTLRDLAAMATGHHEDTLERAYAADPHDTVQGFLTLEPESDPGSVFCYNNGATHALAAVVQEVSGETLTDYLRPRLFEPLGVEPGTWDQHPAGREIGFSGLHLTTEALARFGQLYLSGGTYAGRQVLPEGWAALATSLHTPNPAEPNPDWRQGYGFQFWRGRHGTVRGDGAYGQFVVLLPEQDAVLVTTGATANMQGVLDAAWAHLLPAFDAAGSAEADAALADRLIDQTIRTDRPDPLGDVAVPPVGADGRGLAVAGVDETTDGWVLRLVENGDELVVPVARDGWLRSDLTVRDGRGALVASRAEVDADGLAVDVVLVETPHRLRVRITSGTSTLTWHTAPLGFPSIAQLATPR</sequence>
<dbReference type="STRING" id="546874.SAMN04488544_0801"/>
<dbReference type="RefSeq" id="WP_091073346.1">
    <property type="nucleotide sequence ID" value="NZ_LT629799.1"/>
</dbReference>
<dbReference type="AlphaFoldDB" id="A0A1H2LTZ3"/>
<feature type="domain" description="Beta-lactamase-related" evidence="1">
    <location>
        <begin position="40"/>
        <end position="297"/>
    </location>
</feature>
<dbReference type="Gene3D" id="3.40.710.10">
    <property type="entry name" value="DD-peptidase/beta-lactamase superfamily"/>
    <property type="match status" value="1"/>
</dbReference>
<dbReference type="InterPro" id="IPR012338">
    <property type="entry name" value="Beta-lactam/transpept-like"/>
</dbReference>
<reference evidence="3" key="1">
    <citation type="submission" date="2016-10" db="EMBL/GenBank/DDBJ databases">
        <authorList>
            <person name="Varghese N."/>
            <person name="Submissions S."/>
        </authorList>
    </citation>
    <scope>NUCLEOTIDE SEQUENCE [LARGE SCALE GENOMIC DNA]</scope>
    <source>
        <strain evidence="3">DSM 21743</strain>
    </source>
</reference>
<name>A0A1H2LTZ3_9ACTN</name>
<dbReference type="OrthoDB" id="9773047at2"/>
<keyword evidence="3" id="KW-1185">Reference proteome</keyword>
<dbReference type="Pfam" id="PF00144">
    <property type="entry name" value="Beta-lactamase"/>
    <property type="match status" value="1"/>
</dbReference>
<dbReference type="SUPFAM" id="SSF56601">
    <property type="entry name" value="beta-lactamase/transpeptidase-like"/>
    <property type="match status" value="1"/>
</dbReference>
<dbReference type="EMBL" id="LT629799">
    <property type="protein sequence ID" value="SDU84195.1"/>
    <property type="molecule type" value="Genomic_DNA"/>
</dbReference>
<protein>
    <submittedName>
        <fullName evidence="2">CubicO group peptidase, beta-lactamase class C family</fullName>
    </submittedName>
</protein>
<evidence type="ECO:0000259" key="1">
    <source>
        <dbReference type="Pfam" id="PF00144"/>
    </source>
</evidence>
<dbReference type="PANTHER" id="PTHR43283">
    <property type="entry name" value="BETA-LACTAMASE-RELATED"/>
    <property type="match status" value="1"/>
</dbReference>
<dbReference type="Proteomes" id="UP000198825">
    <property type="component" value="Chromosome I"/>
</dbReference>
<dbReference type="InterPro" id="IPR050789">
    <property type="entry name" value="Diverse_Enzym_Activities"/>
</dbReference>